<keyword evidence="2" id="KW-1185">Reference proteome</keyword>
<dbReference type="Proteomes" id="UP000824120">
    <property type="component" value="Chromosome 4"/>
</dbReference>
<evidence type="ECO:0000313" key="1">
    <source>
        <dbReference type="EMBL" id="KAG5610684.1"/>
    </source>
</evidence>
<accession>A0A9J5ZGR9</accession>
<sequence>MLARVSDNHASMKIVRGHSARCNIEEQELPNAPEVKPQGEVTNAEFCEAIRMLSQDVTNQVGQQRGV</sequence>
<gene>
    <name evidence="1" type="ORF">H5410_021965</name>
</gene>
<name>A0A9J5ZGR9_SOLCO</name>
<reference evidence="1 2" key="1">
    <citation type="submission" date="2020-09" db="EMBL/GenBank/DDBJ databases">
        <title>De no assembly of potato wild relative species, Solanum commersonii.</title>
        <authorList>
            <person name="Cho K."/>
        </authorList>
    </citation>
    <scope>NUCLEOTIDE SEQUENCE [LARGE SCALE GENOMIC DNA]</scope>
    <source>
        <strain evidence="1">LZ3.2</strain>
        <tissue evidence="1">Leaf</tissue>
    </source>
</reference>
<proteinExistence type="predicted"/>
<protein>
    <recommendedName>
        <fullName evidence="3">Gag-pol polyprotein</fullName>
    </recommendedName>
</protein>
<comment type="caution">
    <text evidence="1">The sequence shown here is derived from an EMBL/GenBank/DDBJ whole genome shotgun (WGS) entry which is preliminary data.</text>
</comment>
<organism evidence="1 2">
    <name type="scientific">Solanum commersonii</name>
    <name type="common">Commerson's wild potato</name>
    <name type="synonym">Commerson's nightshade</name>
    <dbReference type="NCBI Taxonomy" id="4109"/>
    <lineage>
        <taxon>Eukaryota</taxon>
        <taxon>Viridiplantae</taxon>
        <taxon>Streptophyta</taxon>
        <taxon>Embryophyta</taxon>
        <taxon>Tracheophyta</taxon>
        <taxon>Spermatophyta</taxon>
        <taxon>Magnoliopsida</taxon>
        <taxon>eudicotyledons</taxon>
        <taxon>Gunneridae</taxon>
        <taxon>Pentapetalae</taxon>
        <taxon>asterids</taxon>
        <taxon>lamiids</taxon>
        <taxon>Solanales</taxon>
        <taxon>Solanaceae</taxon>
        <taxon>Solanoideae</taxon>
        <taxon>Solaneae</taxon>
        <taxon>Solanum</taxon>
    </lineage>
</organism>
<dbReference type="EMBL" id="JACXVP010000004">
    <property type="protein sequence ID" value="KAG5610684.1"/>
    <property type="molecule type" value="Genomic_DNA"/>
</dbReference>
<evidence type="ECO:0008006" key="3">
    <source>
        <dbReference type="Google" id="ProtNLM"/>
    </source>
</evidence>
<evidence type="ECO:0000313" key="2">
    <source>
        <dbReference type="Proteomes" id="UP000824120"/>
    </source>
</evidence>
<dbReference type="AlphaFoldDB" id="A0A9J5ZGR9"/>